<protein>
    <submittedName>
        <fullName evidence="7">DNA-binding transcriptional LysR family regulator</fullName>
    </submittedName>
</protein>
<evidence type="ECO:0000256" key="4">
    <source>
        <dbReference type="ARBA" id="ARBA00023163"/>
    </source>
</evidence>
<evidence type="ECO:0000259" key="6">
    <source>
        <dbReference type="PROSITE" id="PS50931"/>
    </source>
</evidence>
<keyword evidence="4" id="KW-0804">Transcription</keyword>
<dbReference type="AlphaFoldDB" id="A0A7W3QNA7"/>
<evidence type="ECO:0000256" key="1">
    <source>
        <dbReference type="ARBA" id="ARBA00009437"/>
    </source>
</evidence>
<reference evidence="7 8" key="1">
    <citation type="submission" date="2020-08" db="EMBL/GenBank/DDBJ databases">
        <title>Genomic Encyclopedia of Type Strains, Phase IV (KMG-IV): sequencing the most valuable type-strain genomes for metagenomic binning, comparative biology and taxonomic classification.</title>
        <authorList>
            <person name="Goeker M."/>
        </authorList>
    </citation>
    <scope>NUCLEOTIDE SEQUENCE [LARGE SCALE GENOMIC DNA]</scope>
    <source>
        <strain evidence="7 8">DSM 44197</strain>
    </source>
</reference>
<dbReference type="PROSITE" id="PS50931">
    <property type="entry name" value="HTH_LYSR"/>
    <property type="match status" value="1"/>
</dbReference>
<evidence type="ECO:0000256" key="5">
    <source>
        <dbReference type="SAM" id="MobiDB-lite"/>
    </source>
</evidence>
<dbReference type="Gene3D" id="3.40.190.10">
    <property type="entry name" value="Periplasmic binding protein-like II"/>
    <property type="match status" value="1"/>
</dbReference>
<sequence length="184" mass="20127">MERQIGGRPVDRTSRRVRLTPLGERLRDGLLPVYDELNRVVEEARSAAGGVTGELRLGLYSQLVGGPAIAEIIRSYEERHPGGRVVIRDPSVARGLEELRRGDLELVASWLPLGCPDMAVGPVLTCEDRVLAVRGAPTWRIWRTAPSSRGPASPHRPVTCSFPASPPPGTRSRGAAGWTTRWRP</sequence>
<feature type="domain" description="HTH lysR-type" evidence="6">
    <location>
        <begin position="1"/>
        <end position="20"/>
    </location>
</feature>
<dbReference type="InterPro" id="IPR000847">
    <property type="entry name" value="LysR_HTH_N"/>
</dbReference>
<comment type="similarity">
    <text evidence="1">Belongs to the LysR transcriptional regulatory family.</text>
</comment>
<gene>
    <name evidence="7" type="ORF">HNR61_005107</name>
</gene>
<dbReference type="PANTHER" id="PTHR30346:SF0">
    <property type="entry name" value="HCA OPERON TRANSCRIPTIONAL ACTIVATOR HCAR"/>
    <property type="match status" value="1"/>
</dbReference>
<dbReference type="Proteomes" id="UP000572680">
    <property type="component" value="Unassembled WGS sequence"/>
</dbReference>
<comment type="caution">
    <text evidence="7">The sequence shown here is derived from an EMBL/GenBank/DDBJ whole genome shotgun (WGS) entry which is preliminary data.</text>
</comment>
<keyword evidence="2" id="KW-0805">Transcription regulation</keyword>
<dbReference type="PANTHER" id="PTHR30346">
    <property type="entry name" value="TRANSCRIPTIONAL DUAL REGULATOR HCAR-RELATED"/>
    <property type="match status" value="1"/>
</dbReference>
<evidence type="ECO:0000256" key="2">
    <source>
        <dbReference type="ARBA" id="ARBA00023015"/>
    </source>
</evidence>
<proteinExistence type="inferred from homology"/>
<dbReference type="GO" id="GO:0003700">
    <property type="term" value="F:DNA-binding transcription factor activity"/>
    <property type="evidence" value="ECO:0007669"/>
    <property type="project" value="InterPro"/>
</dbReference>
<feature type="region of interest" description="Disordered" evidence="5">
    <location>
        <begin position="145"/>
        <end position="184"/>
    </location>
</feature>
<evidence type="ECO:0000313" key="8">
    <source>
        <dbReference type="Proteomes" id="UP000572680"/>
    </source>
</evidence>
<name>A0A7W3QNA7_ACTNM</name>
<evidence type="ECO:0000256" key="3">
    <source>
        <dbReference type="ARBA" id="ARBA00023125"/>
    </source>
</evidence>
<organism evidence="7 8">
    <name type="scientific">Actinomadura namibiensis</name>
    <dbReference type="NCBI Taxonomy" id="182080"/>
    <lineage>
        <taxon>Bacteria</taxon>
        <taxon>Bacillati</taxon>
        <taxon>Actinomycetota</taxon>
        <taxon>Actinomycetes</taxon>
        <taxon>Streptosporangiales</taxon>
        <taxon>Thermomonosporaceae</taxon>
        <taxon>Actinomadura</taxon>
    </lineage>
</organism>
<accession>A0A7W3QNA7</accession>
<evidence type="ECO:0000313" key="7">
    <source>
        <dbReference type="EMBL" id="MBA8953457.1"/>
    </source>
</evidence>
<keyword evidence="8" id="KW-1185">Reference proteome</keyword>
<dbReference type="EMBL" id="JACJIA010000006">
    <property type="protein sequence ID" value="MBA8953457.1"/>
    <property type="molecule type" value="Genomic_DNA"/>
</dbReference>
<dbReference type="GO" id="GO:0032993">
    <property type="term" value="C:protein-DNA complex"/>
    <property type="evidence" value="ECO:0007669"/>
    <property type="project" value="TreeGrafter"/>
</dbReference>
<dbReference type="GO" id="GO:0003677">
    <property type="term" value="F:DNA binding"/>
    <property type="evidence" value="ECO:0007669"/>
    <property type="project" value="UniProtKB-KW"/>
</dbReference>
<keyword evidence="3 7" id="KW-0238">DNA-binding</keyword>